<gene>
    <name evidence="2" type="ORF">EJ06DRAFT_84364</name>
</gene>
<feature type="compositionally biased region" description="Polar residues" evidence="1">
    <location>
        <begin position="62"/>
        <end position="71"/>
    </location>
</feature>
<feature type="region of interest" description="Disordered" evidence="1">
    <location>
        <begin position="135"/>
        <end position="158"/>
    </location>
</feature>
<dbReference type="Proteomes" id="UP000799640">
    <property type="component" value="Unassembled WGS sequence"/>
</dbReference>
<evidence type="ECO:0000313" key="3">
    <source>
        <dbReference type="Proteomes" id="UP000799640"/>
    </source>
</evidence>
<proteinExistence type="predicted"/>
<name>A0A6G1HRN9_9PEZI</name>
<sequence>MRYILPRLPSNCFSLSSHPPPNNSSPTQILRASRRFFGGIVGGTQARSRKESRGDGGGRQSAGHTSSSTRQPGVPGPGNEKRWSPVRQDSVWDEAVLITHWRCFSPARRVLITMVIGSALPSLVFLVCNGHSRERSVQSPLPVDSRTRLEGTSKMVNL</sequence>
<keyword evidence="3" id="KW-1185">Reference proteome</keyword>
<accession>A0A6G1HRN9</accession>
<protein>
    <submittedName>
        <fullName evidence="2">Uncharacterized protein</fullName>
    </submittedName>
</protein>
<dbReference type="AlphaFoldDB" id="A0A6G1HRN9"/>
<reference evidence="2" key="1">
    <citation type="journal article" date="2020" name="Stud. Mycol.">
        <title>101 Dothideomycetes genomes: a test case for predicting lifestyles and emergence of pathogens.</title>
        <authorList>
            <person name="Haridas S."/>
            <person name="Albert R."/>
            <person name="Binder M."/>
            <person name="Bloem J."/>
            <person name="Labutti K."/>
            <person name="Salamov A."/>
            <person name="Andreopoulos B."/>
            <person name="Baker S."/>
            <person name="Barry K."/>
            <person name="Bills G."/>
            <person name="Bluhm B."/>
            <person name="Cannon C."/>
            <person name="Castanera R."/>
            <person name="Culley D."/>
            <person name="Daum C."/>
            <person name="Ezra D."/>
            <person name="Gonzalez J."/>
            <person name="Henrissat B."/>
            <person name="Kuo A."/>
            <person name="Liang C."/>
            <person name="Lipzen A."/>
            <person name="Lutzoni F."/>
            <person name="Magnuson J."/>
            <person name="Mondo S."/>
            <person name="Nolan M."/>
            <person name="Ohm R."/>
            <person name="Pangilinan J."/>
            <person name="Park H.-J."/>
            <person name="Ramirez L."/>
            <person name="Alfaro M."/>
            <person name="Sun H."/>
            <person name="Tritt A."/>
            <person name="Yoshinaga Y."/>
            <person name="Zwiers L.-H."/>
            <person name="Turgeon B."/>
            <person name="Goodwin S."/>
            <person name="Spatafora J."/>
            <person name="Crous P."/>
            <person name="Grigoriev I."/>
        </authorList>
    </citation>
    <scope>NUCLEOTIDE SEQUENCE</scope>
    <source>
        <strain evidence="2">CBS 262.69</strain>
    </source>
</reference>
<dbReference type="EMBL" id="ML996699">
    <property type="protein sequence ID" value="KAF2398584.1"/>
    <property type="molecule type" value="Genomic_DNA"/>
</dbReference>
<organism evidence="2 3">
    <name type="scientific">Trichodelitschia bisporula</name>
    <dbReference type="NCBI Taxonomy" id="703511"/>
    <lineage>
        <taxon>Eukaryota</taxon>
        <taxon>Fungi</taxon>
        <taxon>Dikarya</taxon>
        <taxon>Ascomycota</taxon>
        <taxon>Pezizomycotina</taxon>
        <taxon>Dothideomycetes</taxon>
        <taxon>Dothideomycetes incertae sedis</taxon>
        <taxon>Phaeotrichales</taxon>
        <taxon>Phaeotrichaceae</taxon>
        <taxon>Trichodelitschia</taxon>
    </lineage>
</organism>
<feature type="region of interest" description="Disordered" evidence="1">
    <location>
        <begin position="41"/>
        <end position="85"/>
    </location>
</feature>
<evidence type="ECO:0000313" key="2">
    <source>
        <dbReference type="EMBL" id="KAF2398584.1"/>
    </source>
</evidence>
<evidence type="ECO:0000256" key="1">
    <source>
        <dbReference type="SAM" id="MobiDB-lite"/>
    </source>
</evidence>